<feature type="transmembrane region" description="Helical" evidence="2">
    <location>
        <begin position="310"/>
        <end position="331"/>
    </location>
</feature>
<keyword evidence="2" id="KW-0472">Membrane</keyword>
<accession>A0A6A6U8D3</accession>
<dbReference type="Proteomes" id="UP000799302">
    <property type="component" value="Unassembled WGS sequence"/>
</dbReference>
<reference evidence="3" key="1">
    <citation type="journal article" date="2020" name="Stud. Mycol.">
        <title>101 Dothideomycetes genomes: a test case for predicting lifestyles and emergence of pathogens.</title>
        <authorList>
            <person name="Haridas S."/>
            <person name="Albert R."/>
            <person name="Binder M."/>
            <person name="Bloem J."/>
            <person name="Labutti K."/>
            <person name="Salamov A."/>
            <person name="Andreopoulos B."/>
            <person name="Baker S."/>
            <person name="Barry K."/>
            <person name="Bills G."/>
            <person name="Bluhm B."/>
            <person name="Cannon C."/>
            <person name="Castanera R."/>
            <person name="Culley D."/>
            <person name="Daum C."/>
            <person name="Ezra D."/>
            <person name="Gonzalez J."/>
            <person name="Henrissat B."/>
            <person name="Kuo A."/>
            <person name="Liang C."/>
            <person name="Lipzen A."/>
            <person name="Lutzoni F."/>
            <person name="Magnuson J."/>
            <person name="Mondo S."/>
            <person name="Nolan M."/>
            <person name="Ohm R."/>
            <person name="Pangilinan J."/>
            <person name="Park H.-J."/>
            <person name="Ramirez L."/>
            <person name="Alfaro M."/>
            <person name="Sun H."/>
            <person name="Tritt A."/>
            <person name="Yoshinaga Y."/>
            <person name="Zwiers L.-H."/>
            <person name="Turgeon B."/>
            <person name="Goodwin S."/>
            <person name="Spatafora J."/>
            <person name="Crous P."/>
            <person name="Grigoriev I."/>
        </authorList>
    </citation>
    <scope>NUCLEOTIDE SEQUENCE</scope>
    <source>
        <strain evidence="3">CBS 115976</strain>
    </source>
</reference>
<dbReference type="OrthoDB" id="4201485at2759"/>
<keyword evidence="2" id="KW-1133">Transmembrane helix</keyword>
<sequence>MGYRTSVSSLISAGPLTTLWTPPASCLSTTSQFGYTYQGHFFIGWNSAYGPDWECFPSVQGRTIITSASYTTQTTQHVTIVTPNGSNPIPYPTIYSASTETWLVRNSDRMAATTTALYFSPGICPSGYIYAATFTDASYVVPYPFTATTPSNLKESRYMCCPDGFSVSSIMSTSTTTSSSYDYAHATSSVPTTTYFSTARYDYPICIQTASAFHNVWYINSEWPYSRPSSLALSDATATAGLNDMGHSTSHLTATASGFVVGWRASDAAVTEYLKASNIELPTVPTSRATYTDLSTATAADAQEAAVKEMVGGIVGGIVLVLLIPLVIVLLNRSAKKREAMKANLTADELEPSQAAFQLRNLPGSSTDVSRMDVANHGGDEEAPPKYQEAVRSPPAIS</sequence>
<dbReference type="EMBL" id="MU004236">
    <property type="protein sequence ID" value="KAF2668525.1"/>
    <property type="molecule type" value="Genomic_DNA"/>
</dbReference>
<organism evidence="3 4">
    <name type="scientific">Microthyrium microscopicum</name>
    <dbReference type="NCBI Taxonomy" id="703497"/>
    <lineage>
        <taxon>Eukaryota</taxon>
        <taxon>Fungi</taxon>
        <taxon>Dikarya</taxon>
        <taxon>Ascomycota</taxon>
        <taxon>Pezizomycotina</taxon>
        <taxon>Dothideomycetes</taxon>
        <taxon>Dothideomycetes incertae sedis</taxon>
        <taxon>Microthyriales</taxon>
        <taxon>Microthyriaceae</taxon>
        <taxon>Microthyrium</taxon>
    </lineage>
</organism>
<dbReference type="AlphaFoldDB" id="A0A6A6U8D3"/>
<keyword evidence="2" id="KW-0812">Transmembrane</keyword>
<gene>
    <name evidence="3" type="ORF">BT63DRAFT_279480</name>
</gene>
<evidence type="ECO:0000256" key="1">
    <source>
        <dbReference type="SAM" id="MobiDB-lite"/>
    </source>
</evidence>
<feature type="region of interest" description="Disordered" evidence="1">
    <location>
        <begin position="359"/>
        <end position="398"/>
    </location>
</feature>
<keyword evidence="4" id="KW-1185">Reference proteome</keyword>
<name>A0A6A6U8D3_9PEZI</name>
<protein>
    <submittedName>
        <fullName evidence="3">Uncharacterized protein</fullName>
    </submittedName>
</protein>
<evidence type="ECO:0000256" key="2">
    <source>
        <dbReference type="SAM" id="Phobius"/>
    </source>
</evidence>
<proteinExistence type="predicted"/>
<evidence type="ECO:0000313" key="4">
    <source>
        <dbReference type="Proteomes" id="UP000799302"/>
    </source>
</evidence>
<evidence type="ECO:0000313" key="3">
    <source>
        <dbReference type="EMBL" id="KAF2668525.1"/>
    </source>
</evidence>